<feature type="active site" description="Acyl-thioester intermediate" evidence="5">
    <location>
        <position position="91"/>
    </location>
</feature>
<evidence type="ECO:0000313" key="9">
    <source>
        <dbReference type="EMBL" id="CAD7004475.1"/>
    </source>
</evidence>
<dbReference type="InterPro" id="IPR020617">
    <property type="entry name" value="Thiolase_C"/>
</dbReference>
<sequence length="422" mass="45037">MVNTGDVFIVSAARTAIGSFNGTLSKLKASELGGVVIKEVLNRANVGNEDIDEVIIGQTLTSGQGQNPSRQAALQAGLPISVPAYNINMLCGSGLKCVQVYCYVFEYYVDIKHTYVCTYIILFRTVALGYQSIRCGDSKIVISGGQESMSLAPHAIYLRNGIKMGSGAMLDTMLHDGLTDAMHNIHMGVTAENLVKQYEISRHEQDEFALRSQNLAENAQKAGYFEEEIVPVEIKTRAGVQIFNKDEYIKAGTTIESLKKLKPCFIDNGTVTAGNASGINDAAAAVLLMSGEEVQKRSIKPLARIVAWVQTGVEPTIMGIGPVTAVEAVLRKAGWSKDDVDLFELNEAFAGQSIAVLKGLGVNPSKVNVNGGAIALGHPIGASGCRVLVTLLYALKRLNLRKGIASLCIGGGMGIAMAIERI</sequence>
<dbReference type="CDD" id="cd00751">
    <property type="entry name" value="thiolase"/>
    <property type="match status" value="1"/>
</dbReference>
<dbReference type="SUPFAM" id="SSF53901">
    <property type="entry name" value="Thiolase-like"/>
    <property type="match status" value="3"/>
</dbReference>
<accession>A0A811V292</accession>
<feature type="active site" description="Proton acceptor" evidence="5">
    <location>
        <position position="408"/>
    </location>
</feature>
<dbReference type="PROSITE" id="PS00099">
    <property type="entry name" value="THIOLASE_3"/>
    <property type="match status" value="1"/>
</dbReference>
<comment type="caution">
    <text evidence="9">The sequence shown here is derived from an EMBL/GenBank/DDBJ whole genome shotgun (WGS) entry which is preliminary data.</text>
</comment>
<reference evidence="9" key="1">
    <citation type="submission" date="2020-11" db="EMBL/GenBank/DDBJ databases">
        <authorList>
            <person name="Whitehead M."/>
        </authorList>
    </citation>
    <scope>NUCLEOTIDE SEQUENCE</scope>
    <source>
        <strain evidence="9">EGII</strain>
    </source>
</reference>
<name>A0A811V292_CERCA</name>
<dbReference type="Proteomes" id="UP000606786">
    <property type="component" value="Unassembled WGS sequence"/>
</dbReference>
<evidence type="ECO:0000256" key="6">
    <source>
        <dbReference type="RuleBase" id="RU003557"/>
    </source>
</evidence>
<dbReference type="Pfam" id="PF00108">
    <property type="entry name" value="Thiolase_N"/>
    <property type="match status" value="2"/>
</dbReference>
<keyword evidence="10" id="KW-1185">Reference proteome</keyword>
<protein>
    <submittedName>
        <fullName evidence="9">(Mediterranean fruit fly) hypothetical protein</fullName>
    </submittedName>
</protein>
<evidence type="ECO:0000256" key="5">
    <source>
        <dbReference type="PIRSR" id="PIRSR000429-1"/>
    </source>
</evidence>
<keyword evidence="4 6" id="KW-0012">Acyltransferase</keyword>
<feature type="domain" description="Thiolase N-terminal" evidence="7">
    <location>
        <begin position="124"/>
        <end position="291"/>
    </location>
</feature>
<dbReference type="PANTHER" id="PTHR18919">
    <property type="entry name" value="ACETYL-COA C-ACYLTRANSFERASE"/>
    <property type="match status" value="1"/>
</dbReference>
<dbReference type="GO" id="GO:0016747">
    <property type="term" value="F:acyltransferase activity, transferring groups other than amino-acyl groups"/>
    <property type="evidence" value="ECO:0007669"/>
    <property type="project" value="InterPro"/>
</dbReference>
<evidence type="ECO:0000259" key="8">
    <source>
        <dbReference type="Pfam" id="PF02803"/>
    </source>
</evidence>
<dbReference type="InterPro" id="IPR002155">
    <property type="entry name" value="Thiolase"/>
</dbReference>
<dbReference type="InterPro" id="IPR016039">
    <property type="entry name" value="Thiolase-like"/>
</dbReference>
<evidence type="ECO:0000256" key="1">
    <source>
        <dbReference type="ARBA" id="ARBA00005189"/>
    </source>
</evidence>
<evidence type="ECO:0000256" key="4">
    <source>
        <dbReference type="ARBA" id="ARBA00023315"/>
    </source>
</evidence>
<dbReference type="Gene3D" id="3.40.47.10">
    <property type="match status" value="1"/>
</dbReference>
<feature type="active site" description="Proton acceptor" evidence="5">
    <location>
        <position position="378"/>
    </location>
</feature>
<evidence type="ECO:0000313" key="10">
    <source>
        <dbReference type="Proteomes" id="UP000606786"/>
    </source>
</evidence>
<dbReference type="AlphaFoldDB" id="A0A811V292"/>
<dbReference type="InterPro" id="IPR020616">
    <property type="entry name" value="Thiolase_N"/>
</dbReference>
<comment type="similarity">
    <text evidence="2 6">Belongs to the thiolase-like superfamily. Thiolase family.</text>
</comment>
<dbReference type="PIRSF" id="PIRSF000429">
    <property type="entry name" value="Ac-CoA_Ac_transf"/>
    <property type="match status" value="1"/>
</dbReference>
<dbReference type="InterPro" id="IPR020610">
    <property type="entry name" value="Thiolase_AS"/>
</dbReference>
<dbReference type="NCBIfam" id="TIGR01930">
    <property type="entry name" value="AcCoA-C-Actrans"/>
    <property type="match status" value="1"/>
</dbReference>
<dbReference type="Pfam" id="PF02803">
    <property type="entry name" value="Thiolase_C"/>
    <property type="match status" value="1"/>
</dbReference>
<organism evidence="9 10">
    <name type="scientific">Ceratitis capitata</name>
    <name type="common">Mediterranean fruit fly</name>
    <name type="synonym">Tephritis capitata</name>
    <dbReference type="NCBI Taxonomy" id="7213"/>
    <lineage>
        <taxon>Eukaryota</taxon>
        <taxon>Metazoa</taxon>
        <taxon>Ecdysozoa</taxon>
        <taxon>Arthropoda</taxon>
        <taxon>Hexapoda</taxon>
        <taxon>Insecta</taxon>
        <taxon>Pterygota</taxon>
        <taxon>Neoptera</taxon>
        <taxon>Endopterygota</taxon>
        <taxon>Diptera</taxon>
        <taxon>Brachycera</taxon>
        <taxon>Muscomorpha</taxon>
        <taxon>Tephritoidea</taxon>
        <taxon>Tephritidae</taxon>
        <taxon>Ceratitis</taxon>
        <taxon>Ceratitis</taxon>
    </lineage>
</organism>
<dbReference type="PROSITE" id="PS00737">
    <property type="entry name" value="THIOLASE_2"/>
    <property type="match status" value="1"/>
</dbReference>
<comment type="pathway">
    <text evidence="1">Lipid metabolism.</text>
</comment>
<proteinExistence type="inferred from homology"/>
<keyword evidence="3 6" id="KW-0808">Transferase</keyword>
<evidence type="ECO:0000256" key="2">
    <source>
        <dbReference type="ARBA" id="ARBA00010982"/>
    </source>
</evidence>
<dbReference type="EMBL" id="CAJHJT010000034">
    <property type="protein sequence ID" value="CAD7004475.1"/>
    <property type="molecule type" value="Genomic_DNA"/>
</dbReference>
<dbReference type="PANTHER" id="PTHR18919:SF107">
    <property type="entry name" value="ACETYL-COA ACETYLTRANSFERASE, CYTOSOLIC"/>
    <property type="match status" value="1"/>
</dbReference>
<evidence type="ECO:0000256" key="3">
    <source>
        <dbReference type="ARBA" id="ARBA00022679"/>
    </source>
</evidence>
<dbReference type="OrthoDB" id="5404651at2759"/>
<feature type="domain" description="Thiolase N-terminal" evidence="7">
    <location>
        <begin position="7"/>
        <end position="99"/>
    </location>
</feature>
<dbReference type="InterPro" id="IPR020613">
    <property type="entry name" value="Thiolase_CS"/>
</dbReference>
<gene>
    <name evidence="9" type="ORF">CCAP1982_LOCUS12880</name>
</gene>
<feature type="domain" description="Thiolase C-terminal" evidence="8">
    <location>
        <begin position="300"/>
        <end position="421"/>
    </location>
</feature>
<evidence type="ECO:0000259" key="7">
    <source>
        <dbReference type="Pfam" id="PF00108"/>
    </source>
</evidence>